<protein>
    <recommendedName>
        <fullName evidence="8">PGG domain-containing protein</fullName>
    </recommendedName>
</protein>
<reference evidence="9" key="2">
    <citation type="submission" date="2020-08" db="EMBL/GenBank/DDBJ databases">
        <title>Plant Genome Project.</title>
        <authorList>
            <person name="Zhang R.-G."/>
        </authorList>
    </citation>
    <scope>NUCLEOTIDE SEQUENCE</scope>
    <source>
        <strain evidence="9">Huo1</strain>
        <tissue evidence="9">Leaf</tissue>
    </source>
</reference>
<evidence type="ECO:0000256" key="3">
    <source>
        <dbReference type="ARBA" id="ARBA00022737"/>
    </source>
</evidence>
<evidence type="ECO:0000256" key="2">
    <source>
        <dbReference type="ARBA" id="ARBA00022692"/>
    </source>
</evidence>
<feature type="transmembrane region" description="Helical" evidence="7">
    <location>
        <begin position="122"/>
        <end position="147"/>
    </location>
</feature>
<keyword evidence="3" id="KW-0677">Repeat</keyword>
<feature type="transmembrane region" description="Helical" evidence="7">
    <location>
        <begin position="41"/>
        <end position="60"/>
    </location>
</feature>
<keyword evidence="4 7" id="KW-1133">Transmembrane helix</keyword>
<evidence type="ECO:0000256" key="1">
    <source>
        <dbReference type="ARBA" id="ARBA00004141"/>
    </source>
</evidence>
<dbReference type="PANTHER" id="PTHR24186:SF38">
    <property type="entry name" value="ANKYRIN REPEAT FAMILY PROTEIN"/>
    <property type="match status" value="1"/>
</dbReference>
<comment type="subcellular location">
    <subcellularLocation>
        <location evidence="1">Membrane</location>
        <topology evidence="1">Multi-pass membrane protein</topology>
    </subcellularLocation>
</comment>
<feature type="transmembrane region" description="Helical" evidence="7">
    <location>
        <begin position="167"/>
        <end position="187"/>
    </location>
</feature>
<reference evidence="9" key="1">
    <citation type="submission" date="2018-01" db="EMBL/GenBank/DDBJ databases">
        <authorList>
            <person name="Mao J.F."/>
        </authorList>
    </citation>
    <scope>NUCLEOTIDE SEQUENCE</scope>
    <source>
        <strain evidence="9">Huo1</strain>
        <tissue evidence="9">Leaf</tissue>
    </source>
</reference>
<dbReference type="Proteomes" id="UP000298416">
    <property type="component" value="Unassembled WGS sequence"/>
</dbReference>
<name>A0A8X8WU60_SALSN</name>
<evidence type="ECO:0000313" key="10">
    <source>
        <dbReference type="Proteomes" id="UP000298416"/>
    </source>
</evidence>
<evidence type="ECO:0000313" key="9">
    <source>
        <dbReference type="EMBL" id="KAG6401925.1"/>
    </source>
</evidence>
<dbReference type="Pfam" id="PF13962">
    <property type="entry name" value="PGG"/>
    <property type="match status" value="1"/>
</dbReference>
<evidence type="ECO:0000256" key="4">
    <source>
        <dbReference type="ARBA" id="ARBA00022989"/>
    </source>
</evidence>
<keyword evidence="5" id="KW-0040">ANK repeat</keyword>
<accession>A0A8X8WU60</accession>
<keyword evidence="2 7" id="KW-0812">Transmembrane</keyword>
<evidence type="ECO:0000256" key="7">
    <source>
        <dbReference type="SAM" id="Phobius"/>
    </source>
</evidence>
<comment type="caution">
    <text evidence="9">The sequence shown here is derived from an EMBL/GenBank/DDBJ whole genome shotgun (WGS) entry which is preliminary data.</text>
</comment>
<proteinExistence type="predicted"/>
<evidence type="ECO:0000256" key="5">
    <source>
        <dbReference type="ARBA" id="ARBA00023043"/>
    </source>
</evidence>
<dbReference type="EMBL" id="PNBA02000014">
    <property type="protein sequence ID" value="KAG6401925.1"/>
    <property type="molecule type" value="Genomic_DNA"/>
</dbReference>
<evidence type="ECO:0000259" key="8">
    <source>
        <dbReference type="Pfam" id="PF13962"/>
    </source>
</evidence>
<dbReference type="AlphaFoldDB" id="A0A8X8WU60"/>
<evidence type="ECO:0000256" key="6">
    <source>
        <dbReference type="ARBA" id="ARBA00023136"/>
    </source>
</evidence>
<dbReference type="PANTHER" id="PTHR24186">
    <property type="entry name" value="PROTEIN PHOSPHATASE 1 REGULATORY SUBUNIT"/>
    <property type="match status" value="1"/>
</dbReference>
<dbReference type="GO" id="GO:0005886">
    <property type="term" value="C:plasma membrane"/>
    <property type="evidence" value="ECO:0007669"/>
    <property type="project" value="TreeGrafter"/>
</dbReference>
<organism evidence="9">
    <name type="scientific">Salvia splendens</name>
    <name type="common">Scarlet sage</name>
    <dbReference type="NCBI Taxonomy" id="180675"/>
    <lineage>
        <taxon>Eukaryota</taxon>
        <taxon>Viridiplantae</taxon>
        <taxon>Streptophyta</taxon>
        <taxon>Embryophyta</taxon>
        <taxon>Tracheophyta</taxon>
        <taxon>Spermatophyta</taxon>
        <taxon>Magnoliopsida</taxon>
        <taxon>eudicotyledons</taxon>
        <taxon>Gunneridae</taxon>
        <taxon>Pentapetalae</taxon>
        <taxon>asterids</taxon>
        <taxon>lamiids</taxon>
        <taxon>Lamiales</taxon>
        <taxon>Lamiaceae</taxon>
        <taxon>Nepetoideae</taxon>
        <taxon>Mentheae</taxon>
        <taxon>Salviinae</taxon>
        <taxon>Salvia</taxon>
        <taxon>Salvia subgen. Calosphace</taxon>
        <taxon>core Calosphace</taxon>
    </lineage>
</organism>
<feature type="transmembrane region" description="Helical" evidence="7">
    <location>
        <begin position="96"/>
        <end position="115"/>
    </location>
</feature>
<feature type="domain" description="PGG" evidence="8">
    <location>
        <begin position="40"/>
        <end position="147"/>
    </location>
</feature>
<keyword evidence="6 7" id="KW-0472">Membrane</keyword>
<sequence>MGKTALQILNESPLTTINYLEMKMLITNVSDLSIFQLIPEMSNTVMVVVILIATMAFQTATNPAGGVWNVDDPRSSHKAGEAVMATTQPDQYTNLIFANTTAFICSITAIYIFTARMHINHLFFMTASWIATIAALVSIMFTYYTSVKMITPDEIMHSPRNKILECVMMELYGFGMLYMCVIFVSKLHQSWESKRRRQLDLAADAFPRRVFYWIFQQLEKRGGLPIV</sequence>
<keyword evidence="10" id="KW-1185">Reference proteome</keyword>
<dbReference type="InterPro" id="IPR026961">
    <property type="entry name" value="PGG_dom"/>
</dbReference>
<gene>
    <name evidence="9" type="ORF">SASPL_138793</name>
</gene>